<proteinExistence type="predicted"/>
<dbReference type="AlphaFoldDB" id="A0A6C0IQA5"/>
<reference evidence="1" key="1">
    <citation type="journal article" date="2020" name="Nature">
        <title>Giant virus diversity and host interactions through global metagenomics.</title>
        <authorList>
            <person name="Schulz F."/>
            <person name="Roux S."/>
            <person name="Paez-Espino D."/>
            <person name="Jungbluth S."/>
            <person name="Walsh D.A."/>
            <person name="Denef V.J."/>
            <person name="McMahon K.D."/>
            <person name="Konstantinidis K.T."/>
            <person name="Eloe-Fadrosh E.A."/>
            <person name="Kyrpides N.C."/>
            <person name="Woyke T."/>
        </authorList>
    </citation>
    <scope>NUCLEOTIDE SEQUENCE</scope>
    <source>
        <strain evidence="1">GVMAG-M-3300024261-26</strain>
    </source>
</reference>
<sequence>MISVISGNILDEIQTTCADISVYDYIYISVGSKENDHVVYFNGGKQVHSNAFMQMVPLFLHKPGANVLIISIDTFKHTHQISSHVRKLENIVTDNIHFLLINHFCDAVFIDNFMHVFIKKLNQTNFPAARFMITNFIRHKHSPNAIEKQSEEIIPTTIQTALDSTATYGTCFFQWFGYNPMFYNYVYNYKRLKSNPVVYNHIYAVEDLLTKLSRKTLSEKIVIQNMSVVFILQHMYNFCQYNNLTDRIAFSIHDELISEESIVIVT</sequence>
<accession>A0A6C0IQA5</accession>
<evidence type="ECO:0000313" key="1">
    <source>
        <dbReference type="EMBL" id="QHT94770.1"/>
    </source>
</evidence>
<name>A0A6C0IQA5_9ZZZZ</name>
<organism evidence="1">
    <name type="scientific">viral metagenome</name>
    <dbReference type="NCBI Taxonomy" id="1070528"/>
    <lineage>
        <taxon>unclassified sequences</taxon>
        <taxon>metagenomes</taxon>
        <taxon>organismal metagenomes</taxon>
    </lineage>
</organism>
<protein>
    <submittedName>
        <fullName evidence="1">Uncharacterized protein</fullName>
    </submittedName>
</protein>
<dbReference type="EMBL" id="MN740230">
    <property type="protein sequence ID" value="QHT94770.1"/>
    <property type="molecule type" value="Genomic_DNA"/>
</dbReference>